<accession>A0A3M0GX80</accession>
<protein>
    <recommendedName>
        <fullName evidence="3">DUF3137 domain-containing protein</fullName>
    </recommendedName>
</protein>
<proteinExistence type="predicted"/>
<dbReference type="RefSeq" id="WP_121900524.1">
    <property type="nucleotide sequence ID" value="NZ_REFW01000001.1"/>
</dbReference>
<evidence type="ECO:0000313" key="1">
    <source>
        <dbReference type="EMBL" id="RMB61976.1"/>
    </source>
</evidence>
<organism evidence="1 2">
    <name type="scientific">Tessaracoccus antarcticus</name>
    <dbReference type="NCBI Taxonomy" id="2479848"/>
    <lineage>
        <taxon>Bacteria</taxon>
        <taxon>Bacillati</taxon>
        <taxon>Actinomycetota</taxon>
        <taxon>Actinomycetes</taxon>
        <taxon>Propionibacteriales</taxon>
        <taxon>Propionibacteriaceae</taxon>
        <taxon>Tessaracoccus</taxon>
    </lineage>
</organism>
<dbReference type="AlphaFoldDB" id="A0A3M0GX80"/>
<evidence type="ECO:0008006" key="3">
    <source>
        <dbReference type="Google" id="ProtNLM"/>
    </source>
</evidence>
<keyword evidence="2" id="KW-1185">Reference proteome</keyword>
<sequence>MPFFFFLPVMIAVSVVVAVSASRKDRERNDVWQRWAAAREWGYAPTWPQVVGAFTGGPFGRGSLRRADRGFWGTFDGVPVFGFRYRYTVSSGKTSHTYPLLLAGIRFPGAAFPPMELIHEGDLLFGRDKDLQFENQQFNETWNVTSPSARFAHDVLHPRAMEYLMGPMIPFKHLWFCGDVLFVSVSGDPAPTMADGLLRLMTDFVDLLPSHLLREVGATDPQVDDSGPGVSVEEQQRRMADIAAQQAYRSRRSR</sequence>
<reference evidence="1 2" key="1">
    <citation type="submission" date="2018-10" db="EMBL/GenBank/DDBJ databases">
        <title>Tessaracoccus antarcticuss sp. nov., isolated from sediment.</title>
        <authorList>
            <person name="Zhou L.Y."/>
            <person name="Du Z.J."/>
        </authorList>
    </citation>
    <scope>NUCLEOTIDE SEQUENCE [LARGE SCALE GENOMIC DNA]</scope>
    <source>
        <strain evidence="1 2">JDX10</strain>
    </source>
</reference>
<evidence type="ECO:0000313" key="2">
    <source>
        <dbReference type="Proteomes" id="UP000275256"/>
    </source>
</evidence>
<dbReference type="OrthoDB" id="3717121at2"/>
<dbReference type="Proteomes" id="UP000275256">
    <property type="component" value="Unassembled WGS sequence"/>
</dbReference>
<dbReference type="EMBL" id="REFW01000001">
    <property type="protein sequence ID" value="RMB61976.1"/>
    <property type="molecule type" value="Genomic_DNA"/>
</dbReference>
<comment type="caution">
    <text evidence="1">The sequence shown here is derived from an EMBL/GenBank/DDBJ whole genome shotgun (WGS) entry which is preliminary data.</text>
</comment>
<name>A0A3M0GX80_9ACTN</name>
<gene>
    <name evidence="1" type="ORF">EAX62_05145</name>
</gene>